<gene>
    <name evidence="2" type="ORF">METZ01_LOCUS173789</name>
</gene>
<dbReference type="InterPro" id="IPR001444">
    <property type="entry name" value="Flag_bb_rod_N"/>
</dbReference>
<evidence type="ECO:0000313" key="2">
    <source>
        <dbReference type="EMBL" id="SVB20935.1"/>
    </source>
</evidence>
<name>A0A382C497_9ZZZZ</name>
<sequence length="94" mass="9807">MIRSLNTAVLGIKQFQTSLDAIGNNLANINTIGYKGARVDFSDTLAQTLRAPTPDTGIVSGTAGMQLGNGVKVAAIKNEFSQGAIKQTGVRTDL</sequence>
<accession>A0A382C497</accession>
<organism evidence="2">
    <name type="scientific">marine metagenome</name>
    <dbReference type="NCBI Taxonomy" id="408172"/>
    <lineage>
        <taxon>unclassified sequences</taxon>
        <taxon>metagenomes</taxon>
        <taxon>ecological metagenomes</taxon>
    </lineage>
</organism>
<dbReference type="EMBL" id="UINC01032754">
    <property type="protein sequence ID" value="SVB20935.1"/>
    <property type="molecule type" value="Genomic_DNA"/>
</dbReference>
<dbReference type="InterPro" id="IPR020013">
    <property type="entry name" value="Flagellar_FlgE/F/G"/>
</dbReference>
<dbReference type="PANTHER" id="PTHR30435:SF19">
    <property type="entry name" value="FLAGELLAR BASAL-BODY ROD PROTEIN FLGG"/>
    <property type="match status" value="1"/>
</dbReference>
<dbReference type="PROSITE" id="PS00588">
    <property type="entry name" value="FLAGELLA_BB_ROD"/>
    <property type="match status" value="1"/>
</dbReference>
<dbReference type="GO" id="GO:0009288">
    <property type="term" value="C:bacterial-type flagellum"/>
    <property type="evidence" value="ECO:0007669"/>
    <property type="project" value="TreeGrafter"/>
</dbReference>
<proteinExistence type="predicted"/>
<reference evidence="2" key="1">
    <citation type="submission" date="2018-05" db="EMBL/GenBank/DDBJ databases">
        <authorList>
            <person name="Lanie J.A."/>
            <person name="Ng W.-L."/>
            <person name="Kazmierczak K.M."/>
            <person name="Andrzejewski T.M."/>
            <person name="Davidsen T.M."/>
            <person name="Wayne K.J."/>
            <person name="Tettelin H."/>
            <person name="Glass J.I."/>
            <person name="Rusch D."/>
            <person name="Podicherti R."/>
            <person name="Tsui H.-C.T."/>
            <person name="Winkler M.E."/>
        </authorList>
    </citation>
    <scope>NUCLEOTIDE SEQUENCE</scope>
</reference>
<dbReference type="PANTHER" id="PTHR30435">
    <property type="entry name" value="FLAGELLAR PROTEIN"/>
    <property type="match status" value="1"/>
</dbReference>
<feature type="non-terminal residue" evidence="2">
    <location>
        <position position="94"/>
    </location>
</feature>
<dbReference type="AlphaFoldDB" id="A0A382C497"/>
<evidence type="ECO:0000259" key="1">
    <source>
        <dbReference type="Pfam" id="PF00460"/>
    </source>
</evidence>
<feature type="domain" description="Flagellar basal body rod protein N-terminal" evidence="1">
    <location>
        <begin position="5"/>
        <end position="35"/>
    </location>
</feature>
<dbReference type="InterPro" id="IPR019776">
    <property type="entry name" value="Flagellar_basal_body_rod_CS"/>
</dbReference>
<dbReference type="GO" id="GO:0071978">
    <property type="term" value="P:bacterial-type flagellum-dependent swarming motility"/>
    <property type="evidence" value="ECO:0007669"/>
    <property type="project" value="TreeGrafter"/>
</dbReference>
<protein>
    <recommendedName>
        <fullName evidence="1">Flagellar basal body rod protein N-terminal domain-containing protein</fullName>
    </recommendedName>
</protein>
<dbReference type="Pfam" id="PF00460">
    <property type="entry name" value="Flg_bb_rod"/>
    <property type="match status" value="1"/>
</dbReference>
<dbReference type="NCBIfam" id="TIGR03506">
    <property type="entry name" value="FlgEFG_subfam"/>
    <property type="match status" value="1"/>
</dbReference>